<organism evidence="8 9">
    <name type="scientific">Agrilus planipennis</name>
    <name type="common">Emerald ash borer</name>
    <name type="synonym">Agrilus marcopoli</name>
    <dbReference type="NCBI Taxonomy" id="224129"/>
    <lineage>
        <taxon>Eukaryota</taxon>
        <taxon>Metazoa</taxon>
        <taxon>Ecdysozoa</taxon>
        <taxon>Arthropoda</taxon>
        <taxon>Hexapoda</taxon>
        <taxon>Insecta</taxon>
        <taxon>Pterygota</taxon>
        <taxon>Neoptera</taxon>
        <taxon>Endopterygota</taxon>
        <taxon>Coleoptera</taxon>
        <taxon>Polyphaga</taxon>
        <taxon>Elateriformia</taxon>
        <taxon>Buprestoidea</taxon>
        <taxon>Buprestidae</taxon>
        <taxon>Agrilinae</taxon>
        <taxon>Agrilus</taxon>
    </lineage>
</organism>
<sequence length="541" mass="59597">MYETKESQIMHADFRLIKVSDTLSVLYIAMQEPRQDVTKKKSVNLDEAIEMTGFGLFNVFVILVAGGCLMCVIMETMGMMFVSPAAQCDLDLGINEKGILNAISFLGIVFTSNISGYIADTHGRKKTLVASLLSSFCVTVICVFVAQDWLFILLRFINGALISGASSTVYAYAGEFQDNYHRATVIAWISTFVAMGNILLSGLAWIILPSEWRFEISLIGTTFRPWRLLVFCYGLSSLIFGLALLLFPESPKFLMSKGKKRETLDVLRKMYCVNRRKKDFPIVGVFWEQSDGPTEPEKSKPNFLNNFFSQTVAIFSKKYIVRTITVCILQFGTFALSSGLNMWYPEILNKLSTYEQENGRTNITICDAIVQPSYQPRRETQNSTTCSDSIDTDVFSTAIITGSALVGVYLLIGLAINFVGKKNLLVSILTISTASGITAQYIIGSSIIKSLTSVVLVSSTCIGVINAILVDLYSTRVRATALAISLMFGRLGAVTGSHVIGPIFYQLCDYAFVIFTAVFALLIVLSLSLPVKSTNKGSTVK</sequence>
<dbReference type="GO" id="GO:0016020">
    <property type="term" value="C:membrane"/>
    <property type="evidence" value="ECO:0007669"/>
    <property type="project" value="UniProtKB-SubCell"/>
</dbReference>
<feature type="transmembrane region" description="Helical" evidence="6">
    <location>
        <begin position="99"/>
        <end position="119"/>
    </location>
</feature>
<keyword evidence="5 6" id="KW-0472">Membrane</keyword>
<feature type="transmembrane region" description="Helical" evidence="6">
    <location>
        <begin position="510"/>
        <end position="531"/>
    </location>
</feature>
<evidence type="ECO:0000256" key="3">
    <source>
        <dbReference type="ARBA" id="ARBA00022692"/>
    </source>
</evidence>
<gene>
    <name evidence="9" type="primary">LOC108732787</name>
</gene>
<keyword evidence="2" id="KW-0813">Transport</keyword>
<feature type="transmembrane region" description="Helical" evidence="6">
    <location>
        <begin position="228"/>
        <end position="247"/>
    </location>
</feature>
<dbReference type="KEGG" id="apln:108732787"/>
<keyword evidence="3 6" id="KW-0812">Transmembrane</keyword>
<dbReference type="InterPro" id="IPR020846">
    <property type="entry name" value="MFS_dom"/>
</dbReference>
<feature type="transmembrane region" description="Helical" evidence="6">
    <location>
        <begin position="152"/>
        <end position="173"/>
    </location>
</feature>
<proteinExistence type="predicted"/>
<dbReference type="Pfam" id="PF07690">
    <property type="entry name" value="MFS_1"/>
    <property type="match status" value="1"/>
</dbReference>
<feature type="transmembrane region" description="Helical" evidence="6">
    <location>
        <begin position="481"/>
        <end position="504"/>
    </location>
</feature>
<dbReference type="Gene3D" id="1.20.1250.20">
    <property type="entry name" value="MFS general substrate transporter like domains"/>
    <property type="match status" value="1"/>
</dbReference>
<protein>
    <submittedName>
        <fullName evidence="9">Synaptic vesicle glycoprotein 2B</fullName>
    </submittedName>
</protein>
<accession>A0A7F5R8W9</accession>
<reference evidence="9" key="1">
    <citation type="submission" date="2025-08" db="UniProtKB">
        <authorList>
            <consortium name="RefSeq"/>
        </authorList>
    </citation>
    <scope>IDENTIFICATION</scope>
    <source>
        <tissue evidence="9">Entire body</tissue>
    </source>
</reference>
<evidence type="ECO:0000256" key="6">
    <source>
        <dbReference type="SAM" id="Phobius"/>
    </source>
</evidence>
<keyword evidence="4 6" id="KW-1133">Transmembrane helix</keyword>
<dbReference type="GeneID" id="108732787"/>
<dbReference type="PANTHER" id="PTHR23511">
    <property type="entry name" value="SYNAPTIC VESICLE GLYCOPROTEIN 2"/>
    <property type="match status" value="1"/>
</dbReference>
<dbReference type="SUPFAM" id="SSF103473">
    <property type="entry name" value="MFS general substrate transporter"/>
    <property type="match status" value="1"/>
</dbReference>
<dbReference type="InterPro" id="IPR036259">
    <property type="entry name" value="MFS_trans_sf"/>
</dbReference>
<evidence type="ECO:0000256" key="4">
    <source>
        <dbReference type="ARBA" id="ARBA00022989"/>
    </source>
</evidence>
<feature type="transmembrane region" description="Helical" evidence="6">
    <location>
        <begin position="56"/>
        <end position="79"/>
    </location>
</feature>
<dbReference type="PROSITE" id="PS50850">
    <property type="entry name" value="MFS"/>
    <property type="match status" value="1"/>
</dbReference>
<evidence type="ECO:0000256" key="1">
    <source>
        <dbReference type="ARBA" id="ARBA00004141"/>
    </source>
</evidence>
<dbReference type="RefSeq" id="XP_025832409.1">
    <property type="nucleotide sequence ID" value="XM_025976624.1"/>
</dbReference>
<feature type="transmembrane region" description="Helical" evidence="6">
    <location>
        <begin position="128"/>
        <end position="146"/>
    </location>
</feature>
<feature type="transmembrane region" description="Helical" evidence="6">
    <location>
        <begin position="319"/>
        <end position="344"/>
    </location>
</feature>
<evidence type="ECO:0000313" key="8">
    <source>
        <dbReference type="Proteomes" id="UP000192223"/>
    </source>
</evidence>
<feature type="transmembrane region" description="Helical" evidence="6">
    <location>
        <begin position="185"/>
        <end position="208"/>
    </location>
</feature>
<dbReference type="Proteomes" id="UP000192223">
    <property type="component" value="Unplaced"/>
</dbReference>
<dbReference type="GO" id="GO:0022857">
    <property type="term" value="F:transmembrane transporter activity"/>
    <property type="evidence" value="ECO:0007669"/>
    <property type="project" value="InterPro"/>
</dbReference>
<comment type="subcellular location">
    <subcellularLocation>
        <location evidence="1">Membrane</location>
        <topology evidence="1">Multi-pass membrane protein</topology>
    </subcellularLocation>
</comment>
<name>A0A7F5R8W9_AGRPL</name>
<dbReference type="PANTHER" id="PTHR23511:SF35">
    <property type="entry name" value="MAJOR FACILITATOR SUPERFAMILY (MFS) PROFILE DOMAIN-CONTAINING PROTEIN"/>
    <property type="match status" value="1"/>
</dbReference>
<feature type="transmembrane region" description="Helical" evidence="6">
    <location>
        <begin position="394"/>
        <end position="412"/>
    </location>
</feature>
<evidence type="ECO:0000256" key="5">
    <source>
        <dbReference type="ARBA" id="ARBA00023136"/>
    </source>
</evidence>
<feature type="transmembrane region" description="Helical" evidence="6">
    <location>
        <begin position="450"/>
        <end position="469"/>
    </location>
</feature>
<feature type="transmembrane region" description="Helical" evidence="6">
    <location>
        <begin position="424"/>
        <end position="444"/>
    </location>
</feature>
<evidence type="ECO:0000256" key="2">
    <source>
        <dbReference type="ARBA" id="ARBA00022448"/>
    </source>
</evidence>
<dbReference type="AlphaFoldDB" id="A0A7F5R8W9"/>
<evidence type="ECO:0000313" key="9">
    <source>
        <dbReference type="RefSeq" id="XP_025832409.1"/>
    </source>
</evidence>
<feature type="domain" description="Major facilitator superfamily (MFS) profile" evidence="7">
    <location>
        <begin position="59"/>
        <end position="534"/>
    </location>
</feature>
<dbReference type="InParanoid" id="A0A7F5R8W9"/>
<dbReference type="InterPro" id="IPR011701">
    <property type="entry name" value="MFS"/>
</dbReference>
<evidence type="ECO:0000259" key="7">
    <source>
        <dbReference type="PROSITE" id="PS50850"/>
    </source>
</evidence>
<dbReference type="OrthoDB" id="10262656at2759"/>
<keyword evidence="8" id="KW-1185">Reference proteome</keyword>